<accession>A0A7J5B473</accession>
<dbReference type="Pfam" id="PF00132">
    <property type="entry name" value="Hexapep"/>
    <property type="match status" value="1"/>
</dbReference>
<keyword evidence="2 6" id="KW-0808">Transferase</keyword>
<dbReference type="GO" id="GO:0005829">
    <property type="term" value="C:cytosol"/>
    <property type="evidence" value="ECO:0007669"/>
    <property type="project" value="TreeGrafter"/>
</dbReference>
<dbReference type="GO" id="GO:0008374">
    <property type="term" value="F:O-acyltransferase activity"/>
    <property type="evidence" value="ECO:0007669"/>
    <property type="project" value="TreeGrafter"/>
</dbReference>
<evidence type="ECO:0000313" key="6">
    <source>
        <dbReference type="EMBL" id="KAB1638877.1"/>
    </source>
</evidence>
<dbReference type="InterPro" id="IPR001451">
    <property type="entry name" value="Hexapep"/>
</dbReference>
<dbReference type="InterPro" id="IPR024688">
    <property type="entry name" value="Mac_dom"/>
</dbReference>
<dbReference type="Pfam" id="PF12464">
    <property type="entry name" value="Mac"/>
    <property type="match status" value="1"/>
</dbReference>
<keyword evidence="4" id="KW-0012">Acyltransferase</keyword>
<dbReference type="FunFam" id="2.160.10.10:FF:000025">
    <property type="entry name" value="Hexapeptide-repeat containing-acetyltransferase"/>
    <property type="match status" value="1"/>
</dbReference>
<keyword evidence="3" id="KW-0677">Repeat</keyword>
<organism evidence="6 7">
    <name type="scientific">Pseudoclavibacter terrae</name>
    <dbReference type="NCBI Taxonomy" id="1530195"/>
    <lineage>
        <taxon>Bacteria</taxon>
        <taxon>Bacillati</taxon>
        <taxon>Actinomycetota</taxon>
        <taxon>Actinomycetes</taxon>
        <taxon>Micrococcales</taxon>
        <taxon>Microbacteriaceae</taxon>
        <taxon>Pseudoclavibacter</taxon>
    </lineage>
</organism>
<evidence type="ECO:0000256" key="3">
    <source>
        <dbReference type="ARBA" id="ARBA00022737"/>
    </source>
</evidence>
<name>A0A7J5B473_9MICO</name>
<dbReference type="GO" id="GO:0016407">
    <property type="term" value="F:acetyltransferase activity"/>
    <property type="evidence" value="ECO:0007669"/>
    <property type="project" value="InterPro"/>
</dbReference>
<evidence type="ECO:0000259" key="5">
    <source>
        <dbReference type="SMART" id="SM01266"/>
    </source>
</evidence>
<dbReference type="SMART" id="SM01266">
    <property type="entry name" value="Mac"/>
    <property type="match status" value="1"/>
</dbReference>
<evidence type="ECO:0000256" key="2">
    <source>
        <dbReference type="ARBA" id="ARBA00022679"/>
    </source>
</evidence>
<dbReference type="SUPFAM" id="SSF51161">
    <property type="entry name" value="Trimeric LpxA-like enzymes"/>
    <property type="match status" value="1"/>
</dbReference>
<evidence type="ECO:0000256" key="4">
    <source>
        <dbReference type="ARBA" id="ARBA00023315"/>
    </source>
</evidence>
<evidence type="ECO:0000256" key="1">
    <source>
        <dbReference type="ARBA" id="ARBA00007274"/>
    </source>
</evidence>
<evidence type="ECO:0000313" key="7">
    <source>
        <dbReference type="Proteomes" id="UP000490386"/>
    </source>
</evidence>
<feature type="domain" description="Maltose/galactoside acetyltransferase" evidence="5">
    <location>
        <begin position="12"/>
        <end position="66"/>
    </location>
</feature>
<dbReference type="OrthoDB" id="2643438at2"/>
<dbReference type="AlphaFoldDB" id="A0A7J5B473"/>
<protein>
    <submittedName>
        <fullName evidence="6">Sugar O-acetyltransferase</fullName>
    </submittedName>
</protein>
<dbReference type="CDD" id="cd03357">
    <property type="entry name" value="LbH_MAT_GAT"/>
    <property type="match status" value="1"/>
</dbReference>
<comment type="caution">
    <text evidence="6">The sequence shown here is derived from an EMBL/GenBank/DDBJ whole genome shotgun (WGS) entry which is preliminary data.</text>
</comment>
<dbReference type="InterPro" id="IPR018357">
    <property type="entry name" value="Hexapep_transf_CS"/>
</dbReference>
<dbReference type="EMBL" id="WBJX01000001">
    <property type="protein sequence ID" value="KAB1638877.1"/>
    <property type="molecule type" value="Genomic_DNA"/>
</dbReference>
<dbReference type="PROSITE" id="PS00101">
    <property type="entry name" value="HEXAPEP_TRANSFERASES"/>
    <property type="match status" value="1"/>
</dbReference>
<gene>
    <name evidence="6" type="ORF">F8O03_00505</name>
</gene>
<keyword evidence="7" id="KW-1185">Reference proteome</keyword>
<dbReference type="Gene3D" id="2.160.10.10">
    <property type="entry name" value="Hexapeptide repeat proteins"/>
    <property type="match status" value="1"/>
</dbReference>
<dbReference type="PANTHER" id="PTHR23416">
    <property type="entry name" value="SIALIC ACID SYNTHASE-RELATED"/>
    <property type="match status" value="1"/>
</dbReference>
<dbReference type="InterPro" id="IPR011004">
    <property type="entry name" value="Trimer_LpxA-like_sf"/>
</dbReference>
<comment type="similarity">
    <text evidence="1">Belongs to the transferase hexapeptide repeat family.</text>
</comment>
<sequence length="192" mass="19991">MMVNLDDGRTMKQRMLAGELYHADDPELAAGAERATRLQAEYNATFPVDGERASAILAELIGSLGEGVAVKAPLYVDYGSNITIGDGTFVNVGLVALDVTPITIGAHCQIGPNVQLLTPTHPLDPEPRREGFEAGEPITLGDNVWLGGGVIVCPGVTIGENTVVGAGAVVTKDLPPNVVAVGNPARVIRTLD</sequence>
<dbReference type="Proteomes" id="UP000490386">
    <property type="component" value="Unassembled WGS sequence"/>
</dbReference>
<dbReference type="RefSeq" id="WP_151421928.1">
    <property type="nucleotide sequence ID" value="NZ_WBJX01000001.1"/>
</dbReference>
<reference evidence="6 7" key="1">
    <citation type="submission" date="2019-09" db="EMBL/GenBank/DDBJ databases">
        <title>Phylogeny of genus Pseudoclavibacter and closely related genus.</title>
        <authorList>
            <person name="Li Y."/>
        </authorList>
    </citation>
    <scope>NUCLEOTIDE SEQUENCE [LARGE SCALE GENOMIC DNA]</scope>
    <source>
        <strain evidence="6 7">THG-MD12</strain>
    </source>
</reference>
<dbReference type="PANTHER" id="PTHR23416:SF23">
    <property type="entry name" value="ACETYLTRANSFERASE C18B11.09C-RELATED"/>
    <property type="match status" value="1"/>
</dbReference>
<proteinExistence type="inferred from homology"/>
<dbReference type="InterPro" id="IPR051159">
    <property type="entry name" value="Hexapeptide_acetyltransf"/>
</dbReference>